<dbReference type="PANTHER" id="PTHR46599">
    <property type="entry name" value="PIGGYBAC TRANSPOSABLE ELEMENT-DERIVED PROTEIN 4"/>
    <property type="match status" value="1"/>
</dbReference>
<dbReference type="Proteomes" id="UP000299102">
    <property type="component" value="Unassembled WGS sequence"/>
</dbReference>
<evidence type="ECO:0000256" key="1">
    <source>
        <dbReference type="SAM" id="MobiDB-lite"/>
    </source>
</evidence>
<organism evidence="3 4">
    <name type="scientific">Eumeta variegata</name>
    <name type="common">Bagworm moth</name>
    <name type="synonym">Eumeta japonica</name>
    <dbReference type="NCBI Taxonomy" id="151549"/>
    <lineage>
        <taxon>Eukaryota</taxon>
        <taxon>Metazoa</taxon>
        <taxon>Ecdysozoa</taxon>
        <taxon>Arthropoda</taxon>
        <taxon>Hexapoda</taxon>
        <taxon>Insecta</taxon>
        <taxon>Pterygota</taxon>
        <taxon>Neoptera</taxon>
        <taxon>Endopterygota</taxon>
        <taxon>Lepidoptera</taxon>
        <taxon>Glossata</taxon>
        <taxon>Ditrysia</taxon>
        <taxon>Tineoidea</taxon>
        <taxon>Psychidae</taxon>
        <taxon>Oiketicinae</taxon>
        <taxon>Eumeta</taxon>
    </lineage>
</organism>
<dbReference type="PANTHER" id="PTHR46599:SF6">
    <property type="entry name" value="DUAL SPECIFICITY PHOSPHATASE 26"/>
    <property type="match status" value="1"/>
</dbReference>
<dbReference type="AlphaFoldDB" id="A0A4C1U672"/>
<keyword evidence="4" id="KW-1185">Reference proteome</keyword>
<evidence type="ECO:0000313" key="4">
    <source>
        <dbReference type="Proteomes" id="UP000299102"/>
    </source>
</evidence>
<proteinExistence type="predicted"/>
<evidence type="ECO:0000313" key="3">
    <source>
        <dbReference type="EMBL" id="GBP21770.1"/>
    </source>
</evidence>
<name>A0A4C1U672_EUMVA</name>
<evidence type="ECO:0000259" key="2">
    <source>
        <dbReference type="Pfam" id="PF13843"/>
    </source>
</evidence>
<reference evidence="3 4" key="1">
    <citation type="journal article" date="2019" name="Commun. Biol.">
        <title>The bagworm genome reveals a unique fibroin gene that provides high tensile strength.</title>
        <authorList>
            <person name="Kono N."/>
            <person name="Nakamura H."/>
            <person name="Ohtoshi R."/>
            <person name="Tomita M."/>
            <person name="Numata K."/>
            <person name="Arakawa K."/>
        </authorList>
    </citation>
    <scope>NUCLEOTIDE SEQUENCE [LARGE SCALE GENOMIC DNA]</scope>
</reference>
<protein>
    <submittedName>
        <fullName evidence="3">PiggyBac transposable element-derived protein 4</fullName>
    </submittedName>
</protein>
<accession>A0A4C1U672</accession>
<feature type="domain" description="PiggyBac transposable element-derived protein" evidence="2">
    <location>
        <begin position="49"/>
        <end position="242"/>
    </location>
</feature>
<dbReference type="STRING" id="151549.A0A4C1U672"/>
<dbReference type="Pfam" id="PF13843">
    <property type="entry name" value="DDE_Tnp_1_7"/>
    <property type="match status" value="1"/>
</dbReference>
<dbReference type="OrthoDB" id="10057959at2759"/>
<gene>
    <name evidence="3" type="primary">PGBD4</name>
    <name evidence="3" type="ORF">EVAR_10948_1</name>
</gene>
<comment type="caution">
    <text evidence="3">The sequence shown here is derived from an EMBL/GenBank/DDBJ whole genome shotgun (WGS) entry which is preliminary data.</text>
</comment>
<sequence length="256" mass="28867">MDDELGIGERLAEQQNYKSDSEQRETDSENEAGPSSLKYSLGMDIKPNDEQLPAFRGRFSGLVYMPSKPNKYEIKHQAMIDAKRAYLQTFKIYVGTHPDGTCKQPDDTVSIVNSLTEPIKGTGRNITLDNWYTSIPLPKDLLQHRPTLVGTLRKNKNEIPSQFLPPKTNEVHSSKFGFCKELTLVSYDPKKSKAVILLSTIHHDAYAYAPCTICEDNQKKPEMIGFYNMSKSSVDADDKLYATLIMLRAEPKDGLL</sequence>
<feature type="region of interest" description="Disordered" evidence="1">
    <location>
        <begin position="1"/>
        <end position="37"/>
    </location>
</feature>
<dbReference type="InterPro" id="IPR029526">
    <property type="entry name" value="PGBD"/>
</dbReference>
<dbReference type="EMBL" id="BGZK01000132">
    <property type="protein sequence ID" value="GBP21770.1"/>
    <property type="molecule type" value="Genomic_DNA"/>
</dbReference>